<accession>A0A6A6H010</accession>
<evidence type="ECO:0000313" key="2">
    <source>
        <dbReference type="Proteomes" id="UP000800092"/>
    </source>
</evidence>
<dbReference type="EMBL" id="ML991830">
    <property type="protein sequence ID" value="KAF2231191.1"/>
    <property type="molecule type" value="Genomic_DNA"/>
</dbReference>
<dbReference type="Proteomes" id="UP000800092">
    <property type="component" value="Unassembled WGS sequence"/>
</dbReference>
<evidence type="ECO:0000313" key="1">
    <source>
        <dbReference type="EMBL" id="KAF2231191.1"/>
    </source>
</evidence>
<organism evidence="1 2">
    <name type="scientific">Viridothelium virens</name>
    <name type="common">Speckled blister lichen</name>
    <name type="synonym">Trypethelium virens</name>
    <dbReference type="NCBI Taxonomy" id="1048519"/>
    <lineage>
        <taxon>Eukaryota</taxon>
        <taxon>Fungi</taxon>
        <taxon>Dikarya</taxon>
        <taxon>Ascomycota</taxon>
        <taxon>Pezizomycotina</taxon>
        <taxon>Dothideomycetes</taxon>
        <taxon>Dothideomycetes incertae sedis</taxon>
        <taxon>Trypetheliales</taxon>
        <taxon>Trypetheliaceae</taxon>
        <taxon>Viridothelium</taxon>
    </lineage>
</organism>
<gene>
    <name evidence="1" type="ORF">EV356DRAFT_507672</name>
</gene>
<proteinExistence type="predicted"/>
<dbReference type="AlphaFoldDB" id="A0A6A6H010"/>
<protein>
    <submittedName>
        <fullName evidence="1">Uncharacterized protein</fullName>
    </submittedName>
</protein>
<reference evidence="1" key="1">
    <citation type="journal article" date="2020" name="Stud. Mycol.">
        <title>101 Dothideomycetes genomes: a test case for predicting lifestyles and emergence of pathogens.</title>
        <authorList>
            <person name="Haridas S."/>
            <person name="Albert R."/>
            <person name="Binder M."/>
            <person name="Bloem J."/>
            <person name="Labutti K."/>
            <person name="Salamov A."/>
            <person name="Andreopoulos B."/>
            <person name="Baker S."/>
            <person name="Barry K."/>
            <person name="Bills G."/>
            <person name="Bluhm B."/>
            <person name="Cannon C."/>
            <person name="Castanera R."/>
            <person name="Culley D."/>
            <person name="Daum C."/>
            <person name="Ezra D."/>
            <person name="Gonzalez J."/>
            <person name="Henrissat B."/>
            <person name="Kuo A."/>
            <person name="Liang C."/>
            <person name="Lipzen A."/>
            <person name="Lutzoni F."/>
            <person name="Magnuson J."/>
            <person name="Mondo S."/>
            <person name="Nolan M."/>
            <person name="Ohm R."/>
            <person name="Pangilinan J."/>
            <person name="Park H.-J."/>
            <person name="Ramirez L."/>
            <person name="Alfaro M."/>
            <person name="Sun H."/>
            <person name="Tritt A."/>
            <person name="Yoshinaga Y."/>
            <person name="Zwiers L.-H."/>
            <person name="Turgeon B."/>
            <person name="Goodwin S."/>
            <person name="Spatafora J."/>
            <person name="Crous P."/>
            <person name="Grigoriev I."/>
        </authorList>
    </citation>
    <scope>NUCLEOTIDE SEQUENCE</scope>
    <source>
        <strain evidence="1">Tuck. ex Michener</strain>
    </source>
</reference>
<sequence>MSFQLMYLTIRSVTLSPWAWPKPPARMKPLRRIQRAIWTWLQCAEAFQFKCLRSCYSVCRFVARDSQRRYPLDLRNVEHLL</sequence>
<keyword evidence="2" id="KW-1185">Reference proteome</keyword>
<name>A0A6A6H010_VIRVR</name>